<dbReference type="Proteomes" id="UP000663831">
    <property type="component" value="Unassembled WGS sequence"/>
</dbReference>
<comment type="caution">
    <text evidence="1">The sequence shown here is derived from an EMBL/GenBank/DDBJ whole genome shotgun (WGS) entry which is preliminary data.</text>
</comment>
<organism evidence="1 2">
    <name type="scientific">Rhizoctonia solani</name>
    <dbReference type="NCBI Taxonomy" id="456999"/>
    <lineage>
        <taxon>Eukaryota</taxon>
        <taxon>Fungi</taxon>
        <taxon>Dikarya</taxon>
        <taxon>Basidiomycota</taxon>
        <taxon>Agaricomycotina</taxon>
        <taxon>Agaricomycetes</taxon>
        <taxon>Cantharellales</taxon>
        <taxon>Ceratobasidiaceae</taxon>
        <taxon>Rhizoctonia</taxon>
    </lineage>
</organism>
<name>A0A8H3GC61_9AGAM</name>
<sequence>MANAILIYTEGNFPTLYKSHRFSISVALDFHILEVCLTPAMPRARQRATLSKHNIRNGALLVASEAVKLVNIPVVQDVAEHVKQLVSSLKTPKINDSNAQDLANRVRRLSHVLDAAVRLLKAPGHTQASKHAHMVAELCQFQSRLSCIYSELQVIQLSRHFTKMASQTQIQERITGIKDELSRTIVDLTLRLLVAVLASGSNYQLESSRRFKSATREHAVLARRYGVLVTKHNTLARVTRRHQRLTDKRIRGLERDCKKLTHHVDMALLMQSTDKQRIAFLVLSSSACVLFSNFEDWYLF</sequence>
<protein>
    <submittedName>
        <fullName evidence="1">Uncharacterized protein</fullName>
    </submittedName>
</protein>
<dbReference type="InterPro" id="IPR036537">
    <property type="entry name" value="Adaptor_Cbl_N_dom_sf"/>
</dbReference>
<reference evidence="1" key="1">
    <citation type="submission" date="2021-01" db="EMBL/GenBank/DDBJ databases">
        <authorList>
            <person name="Kaushik A."/>
        </authorList>
    </citation>
    <scope>NUCLEOTIDE SEQUENCE</scope>
    <source>
        <strain evidence="1">AG3-1AP</strain>
    </source>
</reference>
<accession>A0A8H3GC61</accession>
<dbReference type="GO" id="GO:0007166">
    <property type="term" value="P:cell surface receptor signaling pathway"/>
    <property type="evidence" value="ECO:0007669"/>
    <property type="project" value="InterPro"/>
</dbReference>
<gene>
    <name evidence="1" type="ORF">RDB_LOCUS57168</name>
</gene>
<dbReference type="Gene3D" id="1.20.930.20">
    <property type="entry name" value="Adaptor protein Cbl, N-terminal domain"/>
    <property type="match status" value="1"/>
</dbReference>
<dbReference type="AlphaFoldDB" id="A0A8H3GC61"/>
<proteinExistence type="predicted"/>
<dbReference type="EMBL" id="CAJMWV010001697">
    <property type="protein sequence ID" value="CAE6443658.1"/>
    <property type="molecule type" value="Genomic_DNA"/>
</dbReference>
<evidence type="ECO:0000313" key="1">
    <source>
        <dbReference type="EMBL" id="CAE6443658.1"/>
    </source>
</evidence>
<evidence type="ECO:0000313" key="2">
    <source>
        <dbReference type="Proteomes" id="UP000663831"/>
    </source>
</evidence>